<dbReference type="EMBL" id="VSRR010038145">
    <property type="protein sequence ID" value="MPC74055.1"/>
    <property type="molecule type" value="Genomic_DNA"/>
</dbReference>
<name>A0A5B7HW31_PORTR</name>
<dbReference type="PROSITE" id="PS50879">
    <property type="entry name" value="RNASE_H_1"/>
    <property type="match status" value="1"/>
</dbReference>
<dbReference type="Proteomes" id="UP000324222">
    <property type="component" value="Unassembled WGS sequence"/>
</dbReference>
<dbReference type="InterPro" id="IPR012337">
    <property type="entry name" value="RNaseH-like_sf"/>
</dbReference>
<dbReference type="GO" id="GO:0004523">
    <property type="term" value="F:RNA-DNA hybrid ribonuclease activity"/>
    <property type="evidence" value="ECO:0007669"/>
    <property type="project" value="InterPro"/>
</dbReference>
<protein>
    <recommendedName>
        <fullName evidence="1">RNase H type-1 domain-containing protein</fullName>
    </recommendedName>
</protein>
<reference evidence="2 3" key="1">
    <citation type="submission" date="2019-05" db="EMBL/GenBank/DDBJ databases">
        <title>Another draft genome of Portunus trituberculatus and its Hox gene families provides insights of decapod evolution.</title>
        <authorList>
            <person name="Jeong J.-H."/>
            <person name="Song I."/>
            <person name="Kim S."/>
            <person name="Choi T."/>
            <person name="Kim D."/>
            <person name="Ryu S."/>
            <person name="Kim W."/>
        </authorList>
    </citation>
    <scope>NUCLEOTIDE SEQUENCE [LARGE SCALE GENOMIC DNA]</scope>
    <source>
        <tissue evidence="2">Muscle</tissue>
    </source>
</reference>
<dbReference type="AlphaFoldDB" id="A0A5B7HW31"/>
<accession>A0A5B7HW31</accession>
<proteinExistence type="predicted"/>
<dbReference type="Gene3D" id="3.30.420.10">
    <property type="entry name" value="Ribonuclease H-like superfamily/Ribonuclease H"/>
    <property type="match status" value="1"/>
</dbReference>
<comment type="caution">
    <text evidence="2">The sequence shown here is derived from an EMBL/GenBank/DDBJ whole genome shotgun (WGS) entry which is preliminary data.</text>
</comment>
<sequence length="270" mass="29532">MVHPQPPFTFPLTSSGVLLTTDAQKAECLVTHIRTTLDSLDPVPTPVLPSSSHSSHEISTAITPQELTSTLLSLSAKKATGPDDVQNEFLRCLPDALLQLLQPFVLHWEHLSPPQYHALHSLLLWHGGEPLHGPLPYQANTPFVDRALSLFAILQVTPPPFLILEKTSPLGPWYPLSSSVSLSLHTSTQWSKAGCPVQGRTLFISFLHTQYHTHFHIYTDGSCLTNPPSIGAAIYIPSRSLATAWQLLATASIITAELFAIKEGLQFAKC</sequence>
<dbReference type="SUPFAM" id="SSF53098">
    <property type="entry name" value="Ribonuclease H-like"/>
    <property type="match status" value="1"/>
</dbReference>
<dbReference type="InterPro" id="IPR002156">
    <property type="entry name" value="RNaseH_domain"/>
</dbReference>
<organism evidence="2 3">
    <name type="scientific">Portunus trituberculatus</name>
    <name type="common">Swimming crab</name>
    <name type="synonym">Neptunus trituberculatus</name>
    <dbReference type="NCBI Taxonomy" id="210409"/>
    <lineage>
        <taxon>Eukaryota</taxon>
        <taxon>Metazoa</taxon>
        <taxon>Ecdysozoa</taxon>
        <taxon>Arthropoda</taxon>
        <taxon>Crustacea</taxon>
        <taxon>Multicrustacea</taxon>
        <taxon>Malacostraca</taxon>
        <taxon>Eumalacostraca</taxon>
        <taxon>Eucarida</taxon>
        <taxon>Decapoda</taxon>
        <taxon>Pleocyemata</taxon>
        <taxon>Brachyura</taxon>
        <taxon>Eubrachyura</taxon>
        <taxon>Portunoidea</taxon>
        <taxon>Portunidae</taxon>
        <taxon>Portuninae</taxon>
        <taxon>Portunus</taxon>
    </lineage>
</organism>
<dbReference type="InterPro" id="IPR036397">
    <property type="entry name" value="RNaseH_sf"/>
</dbReference>
<evidence type="ECO:0000313" key="3">
    <source>
        <dbReference type="Proteomes" id="UP000324222"/>
    </source>
</evidence>
<evidence type="ECO:0000313" key="2">
    <source>
        <dbReference type="EMBL" id="MPC74055.1"/>
    </source>
</evidence>
<gene>
    <name evidence="2" type="ORF">E2C01_068400</name>
</gene>
<keyword evidence="3" id="KW-1185">Reference proteome</keyword>
<feature type="domain" description="RNase H type-1" evidence="1">
    <location>
        <begin position="211"/>
        <end position="270"/>
    </location>
</feature>
<dbReference type="OrthoDB" id="6371827at2759"/>
<evidence type="ECO:0000259" key="1">
    <source>
        <dbReference type="PROSITE" id="PS50879"/>
    </source>
</evidence>
<dbReference type="GO" id="GO:0003676">
    <property type="term" value="F:nucleic acid binding"/>
    <property type="evidence" value="ECO:0007669"/>
    <property type="project" value="InterPro"/>
</dbReference>